<evidence type="ECO:0000313" key="3">
    <source>
        <dbReference type="Proteomes" id="UP000266861"/>
    </source>
</evidence>
<dbReference type="PANTHER" id="PTHR13523:SF2">
    <property type="entry name" value="COILED-COIL-HELIX-COILED-COIL-HELIX DOMAIN CONTAINING 2, ISOFORM A-RELATED"/>
    <property type="match status" value="1"/>
</dbReference>
<dbReference type="GO" id="GO:0005634">
    <property type="term" value="C:nucleus"/>
    <property type="evidence" value="ECO:0007669"/>
    <property type="project" value="TreeGrafter"/>
</dbReference>
<dbReference type="GO" id="GO:0007005">
    <property type="term" value="P:mitochondrion organization"/>
    <property type="evidence" value="ECO:0007669"/>
    <property type="project" value="InterPro"/>
</dbReference>
<dbReference type="EMBL" id="PQFF01000534">
    <property type="protein sequence ID" value="RHZ45858.1"/>
    <property type="molecule type" value="Genomic_DNA"/>
</dbReference>
<feature type="region of interest" description="Disordered" evidence="1">
    <location>
        <begin position="105"/>
        <end position="142"/>
    </location>
</feature>
<keyword evidence="3" id="KW-1185">Reference proteome</keyword>
<dbReference type="Pfam" id="PF09849">
    <property type="entry name" value="DUF2076"/>
    <property type="match status" value="1"/>
</dbReference>
<dbReference type="InterPro" id="IPR009069">
    <property type="entry name" value="Cys_alpha_HP_mot_SF"/>
</dbReference>
<reference evidence="2 3" key="1">
    <citation type="submission" date="2018-08" db="EMBL/GenBank/DDBJ databases">
        <title>Genome and evolution of the arbuscular mycorrhizal fungus Diversispora epigaea (formerly Glomus versiforme) and its bacterial endosymbionts.</title>
        <authorList>
            <person name="Sun X."/>
            <person name="Fei Z."/>
            <person name="Harrison M."/>
        </authorList>
    </citation>
    <scope>NUCLEOTIDE SEQUENCE [LARGE SCALE GENOMIC DNA]</scope>
    <source>
        <strain evidence="2 3">IT104</strain>
    </source>
</reference>
<dbReference type="AlphaFoldDB" id="A0A397G8A8"/>
<dbReference type="InterPro" id="IPR018648">
    <property type="entry name" value="DUF2076"/>
</dbReference>
<dbReference type="STRING" id="1348612.A0A397G8A8"/>
<feature type="compositionally biased region" description="Polar residues" evidence="1">
    <location>
        <begin position="105"/>
        <end position="120"/>
    </location>
</feature>
<dbReference type="Proteomes" id="UP000266861">
    <property type="component" value="Unassembled WGS sequence"/>
</dbReference>
<accession>A0A397G8A8</accession>
<organism evidence="2 3">
    <name type="scientific">Diversispora epigaea</name>
    <dbReference type="NCBI Taxonomy" id="1348612"/>
    <lineage>
        <taxon>Eukaryota</taxon>
        <taxon>Fungi</taxon>
        <taxon>Fungi incertae sedis</taxon>
        <taxon>Mucoromycota</taxon>
        <taxon>Glomeromycotina</taxon>
        <taxon>Glomeromycetes</taxon>
        <taxon>Diversisporales</taxon>
        <taxon>Diversisporaceae</taxon>
        <taxon>Diversispora</taxon>
    </lineage>
</organism>
<evidence type="ECO:0000313" key="2">
    <source>
        <dbReference type="EMBL" id="RHZ45858.1"/>
    </source>
</evidence>
<proteinExistence type="predicted"/>
<name>A0A397G8A8_9GLOM</name>
<feature type="region of interest" description="Disordered" evidence="1">
    <location>
        <begin position="1"/>
        <end position="85"/>
    </location>
</feature>
<protein>
    <recommendedName>
        <fullName evidence="4">CHCH domain-containing protein</fullName>
    </recommendedName>
</protein>
<evidence type="ECO:0008006" key="4">
    <source>
        <dbReference type="Google" id="ProtNLM"/>
    </source>
</evidence>
<dbReference type="SUPFAM" id="SSF47072">
    <property type="entry name" value="Cysteine alpha-hairpin motif"/>
    <property type="match status" value="1"/>
</dbReference>
<dbReference type="InterPro" id="IPR055304">
    <property type="entry name" value="CHCHD2/10-like"/>
</dbReference>
<feature type="compositionally biased region" description="Low complexity" evidence="1">
    <location>
        <begin position="8"/>
        <end position="72"/>
    </location>
</feature>
<comment type="caution">
    <text evidence="2">The sequence shown here is derived from an EMBL/GenBank/DDBJ whole genome shotgun (WGS) entry which is preliminary data.</text>
</comment>
<dbReference type="OrthoDB" id="1106148at2759"/>
<sequence>MPRKSGSRSRSSSRSSSRSTPNRTSTSTSKTPTPVKAAPTPIKAAPTPVKATPTPTPVASSTNVPSKTSTPSVPAPTPSSAPGFLGQVASTAAGVAIGSTISRGVSSLFSGSNEEGSTDSGGAPLPAQERIPPQSLYNDNNDSPFQSDDFGNNGCQTNARDLVKCLEQNNNDINVCQWYLDSLKACQQMASQL</sequence>
<gene>
    <name evidence="2" type="ORF">Glove_645g12</name>
</gene>
<dbReference type="GO" id="GO:0005739">
    <property type="term" value="C:mitochondrion"/>
    <property type="evidence" value="ECO:0007669"/>
    <property type="project" value="TreeGrafter"/>
</dbReference>
<evidence type="ECO:0000256" key="1">
    <source>
        <dbReference type="SAM" id="MobiDB-lite"/>
    </source>
</evidence>
<dbReference type="PANTHER" id="PTHR13523">
    <property type="entry name" value="COILED-COIL-HELIX-COILED-COIL-HELIX DOMAIN CONTAINING 2/NUR77"/>
    <property type="match status" value="1"/>
</dbReference>